<feature type="domain" description="Translation elongation factor EFTs/EF1B dimerisation" evidence="9">
    <location>
        <begin position="72"/>
        <end position="275"/>
    </location>
</feature>
<dbReference type="Gene3D" id="3.30.479.20">
    <property type="entry name" value="Elongation factor Ts, dimerisation domain"/>
    <property type="match status" value="2"/>
</dbReference>
<dbReference type="EMBL" id="LR794158">
    <property type="protein sequence ID" value="CAB3976460.1"/>
    <property type="molecule type" value="Genomic_DNA"/>
</dbReference>
<evidence type="ECO:0000256" key="6">
    <source>
        <dbReference type="HAMAP-Rule" id="MF_00050"/>
    </source>
</evidence>
<comment type="function">
    <text evidence="6 7">Associates with the EF-Tu.GDP complex and induces the exchange of GDP to GTP. It remains bound to the aminoacyl-tRNA.EF-Tu.GTP complex up to the GTP hydrolysis stage on the ribosome.</text>
</comment>
<evidence type="ECO:0000256" key="7">
    <source>
        <dbReference type="RuleBase" id="RU000642"/>
    </source>
</evidence>
<evidence type="ECO:0000256" key="2">
    <source>
        <dbReference type="ARBA" id="ARBA00016956"/>
    </source>
</evidence>
<organism evidence="10 11">
    <name type="scientific">Candidatus Azoamicus ciliaticola</name>
    <dbReference type="NCBI Taxonomy" id="2652803"/>
    <lineage>
        <taxon>Bacteria</taxon>
        <taxon>Pseudomonadati</taxon>
        <taxon>Pseudomonadota</taxon>
        <taxon>Gammaproteobacteria</taxon>
        <taxon>Candidatus Azoamicaceae</taxon>
        <taxon>Candidatus Azoamicus</taxon>
    </lineage>
</organism>
<comment type="similarity">
    <text evidence="1 6 7">Belongs to the EF-Ts family.</text>
</comment>
<keyword evidence="4 6" id="KW-0251">Elongation factor</keyword>
<keyword evidence="11" id="KW-1185">Reference proteome</keyword>
<proteinExistence type="inferred from homology"/>
<dbReference type="SUPFAM" id="SSF46934">
    <property type="entry name" value="UBA-like"/>
    <property type="match status" value="1"/>
</dbReference>
<dbReference type="GO" id="GO:0005737">
    <property type="term" value="C:cytoplasm"/>
    <property type="evidence" value="ECO:0007669"/>
    <property type="project" value="UniProtKB-SubCell"/>
</dbReference>
<dbReference type="InterPro" id="IPR018101">
    <property type="entry name" value="Transl_elong_Ts_CS"/>
</dbReference>
<evidence type="ECO:0000256" key="4">
    <source>
        <dbReference type="ARBA" id="ARBA00022768"/>
    </source>
</evidence>
<keyword evidence="3 6" id="KW-0963">Cytoplasm</keyword>
<evidence type="ECO:0000313" key="10">
    <source>
        <dbReference type="EMBL" id="CAB3976460.1"/>
    </source>
</evidence>
<comment type="subcellular location">
    <subcellularLocation>
        <location evidence="6 8">Cytoplasm</location>
    </subcellularLocation>
</comment>
<dbReference type="NCBIfam" id="TIGR00116">
    <property type="entry name" value="tsf"/>
    <property type="match status" value="1"/>
</dbReference>
<dbReference type="InterPro" id="IPR009060">
    <property type="entry name" value="UBA-like_sf"/>
</dbReference>
<evidence type="ECO:0000256" key="5">
    <source>
        <dbReference type="ARBA" id="ARBA00022917"/>
    </source>
</evidence>
<dbReference type="SUPFAM" id="SSF54713">
    <property type="entry name" value="Elongation factor Ts (EF-Ts), dimerisation domain"/>
    <property type="match status" value="2"/>
</dbReference>
<feature type="region of interest" description="Involved in Mg(2+) ion dislocation from EF-Tu" evidence="6">
    <location>
        <begin position="81"/>
        <end position="84"/>
    </location>
</feature>
<evidence type="ECO:0000256" key="8">
    <source>
        <dbReference type="RuleBase" id="RU000643"/>
    </source>
</evidence>
<protein>
    <recommendedName>
        <fullName evidence="2 6">Elongation factor Ts</fullName>
        <shortName evidence="6">EF-Ts</shortName>
    </recommendedName>
</protein>
<evidence type="ECO:0000259" key="9">
    <source>
        <dbReference type="Pfam" id="PF00889"/>
    </source>
</evidence>
<evidence type="ECO:0000256" key="1">
    <source>
        <dbReference type="ARBA" id="ARBA00005532"/>
    </source>
</evidence>
<sequence>MSDFLNNVKKLRELTGISIIDCKKALLESNNDVDLAVIYLRKSGASIMESKSNRQANNGVISIFIDESKHDGVMLEVNCETDFVAKSSDFLDYVDKLCKYFVSNDFLGKNFIMNDDKIVLNKELNDLKIDLILKLRENLILKRVVKFFSQSNFLFSYLHFDNKLGVILNIDKDDNFLAKEILIQIASMKPKYLNIFNIPEDELLSEKQISFDKLKNKYPEKSLDLLTKMVDGQINKFYSDNVLLEQDFVKDNKKKLKQVIASRCNIISFTTFCLGNS</sequence>
<dbReference type="InterPro" id="IPR001816">
    <property type="entry name" value="Transl_elong_EFTs/EF1B"/>
</dbReference>
<dbReference type="CDD" id="cd14275">
    <property type="entry name" value="UBA_EF-Ts"/>
    <property type="match status" value="1"/>
</dbReference>
<dbReference type="InterPro" id="IPR014039">
    <property type="entry name" value="Transl_elong_EFTs/EF1B_dimer"/>
</dbReference>
<dbReference type="KEGG" id="acil:ESZ_00269"/>
<dbReference type="Gene3D" id="1.10.286.20">
    <property type="match status" value="1"/>
</dbReference>
<dbReference type="PROSITE" id="PS01126">
    <property type="entry name" value="EF_TS_1"/>
    <property type="match status" value="1"/>
</dbReference>
<accession>A0A6J5JZQ8</accession>
<dbReference type="HAMAP" id="MF_00050">
    <property type="entry name" value="EF_Ts"/>
    <property type="match status" value="1"/>
</dbReference>
<dbReference type="PANTHER" id="PTHR11741">
    <property type="entry name" value="ELONGATION FACTOR TS"/>
    <property type="match status" value="1"/>
</dbReference>
<dbReference type="GO" id="GO:0003746">
    <property type="term" value="F:translation elongation factor activity"/>
    <property type="evidence" value="ECO:0007669"/>
    <property type="project" value="UniProtKB-UniRule"/>
</dbReference>
<name>A0A6J5JZQ8_9GAMM</name>
<keyword evidence="5 6" id="KW-0648">Protein biosynthesis</keyword>
<dbReference type="Gene3D" id="1.10.8.10">
    <property type="entry name" value="DNA helicase RuvA subunit, C-terminal domain"/>
    <property type="match status" value="1"/>
</dbReference>
<dbReference type="RefSeq" id="WP_176604987.1">
    <property type="nucleotide sequence ID" value="NZ_LR794158.1"/>
</dbReference>
<gene>
    <name evidence="6 10" type="primary">tsf</name>
    <name evidence="10" type="ORF">ESZ_00269</name>
</gene>
<dbReference type="InterPro" id="IPR036402">
    <property type="entry name" value="EF-Ts_dimer_sf"/>
</dbReference>
<dbReference type="Proteomes" id="UP000509549">
    <property type="component" value="Chromosome"/>
</dbReference>
<dbReference type="PROSITE" id="PS01127">
    <property type="entry name" value="EF_TS_2"/>
    <property type="match status" value="1"/>
</dbReference>
<reference evidence="10 11" key="1">
    <citation type="submission" date="2020-04" db="EMBL/GenBank/DDBJ databases">
        <authorList>
            <person name="Graf S J."/>
        </authorList>
    </citation>
    <scope>NUCLEOTIDE SEQUENCE [LARGE SCALE GENOMIC DNA]</scope>
    <source>
        <strain evidence="10">1</strain>
    </source>
</reference>
<dbReference type="AlphaFoldDB" id="A0A6J5JZQ8"/>
<evidence type="ECO:0000313" key="11">
    <source>
        <dbReference type="Proteomes" id="UP000509549"/>
    </source>
</evidence>
<dbReference type="PANTHER" id="PTHR11741:SF0">
    <property type="entry name" value="ELONGATION FACTOR TS, MITOCHONDRIAL"/>
    <property type="match status" value="1"/>
</dbReference>
<dbReference type="FunFam" id="1.10.8.10:FF:000001">
    <property type="entry name" value="Elongation factor Ts"/>
    <property type="match status" value="1"/>
</dbReference>
<dbReference type="Pfam" id="PF00889">
    <property type="entry name" value="EF_TS"/>
    <property type="match status" value="1"/>
</dbReference>
<evidence type="ECO:0000256" key="3">
    <source>
        <dbReference type="ARBA" id="ARBA00022490"/>
    </source>
</evidence>